<feature type="domain" description="Tyr recombinase" evidence="5">
    <location>
        <begin position="188"/>
        <end position="394"/>
    </location>
</feature>
<dbReference type="OrthoDB" id="9150036at2"/>
<dbReference type="Proteomes" id="UP000076489">
    <property type="component" value="Unassembled WGS sequence"/>
</dbReference>
<dbReference type="RefSeq" id="WP_063341178.1">
    <property type="nucleotide sequence ID" value="NZ_LUKJ01000003.1"/>
</dbReference>
<dbReference type="SUPFAM" id="SSF56349">
    <property type="entry name" value="DNA breaking-rejoining enzymes"/>
    <property type="match status" value="1"/>
</dbReference>
<dbReference type="PANTHER" id="PTHR30349:SF41">
    <property type="entry name" value="INTEGRASE_RECOMBINASE PROTEIN MJ0367-RELATED"/>
    <property type="match status" value="1"/>
</dbReference>
<evidence type="ECO:0000256" key="1">
    <source>
        <dbReference type="ARBA" id="ARBA00008857"/>
    </source>
</evidence>
<organism evidence="6 7">
    <name type="scientific">Pseudomonas fluorescens</name>
    <dbReference type="NCBI Taxonomy" id="294"/>
    <lineage>
        <taxon>Bacteria</taxon>
        <taxon>Pseudomonadati</taxon>
        <taxon>Pseudomonadota</taxon>
        <taxon>Gammaproteobacteria</taxon>
        <taxon>Pseudomonadales</taxon>
        <taxon>Pseudomonadaceae</taxon>
        <taxon>Pseudomonas</taxon>
    </lineage>
</organism>
<dbReference type="EMBL" id="LUKJ01000003">
    <property type="protein sequence ID" value="KZN15893.1"/>
    <property type="molecule type" value="Genomic_DNA"/>
</dbReference>
<dbReference type="PANTHER" id="PTHR30349">
    <property type="entry name" value="PHAGE INTEGRASE-RELATED"/>
    <property type="match status" value="1"/>
</dbReference>
<dbReference type="CDD" id="cd00397">
    <property type="entry name" value="DNA_BRE_C"/>
    <property type="match status" value="1"/>
</dbReference>
<evidence type="ECO:0000313" key="7">
    <source>
        <dbReference type="Proteomes" id="UP000076489"/>
    </source>
</evidence>
<dbReference type="InterPro" id="IPR002104">
    <property type="entry name" value="Integrase_catalytic"/>
</dbReference>
<reference evidence="7" key="1">
    <citation type="submission" date="2016-03" db="EMBL/GenBank/DDBJ databases">
        <authorList>
            <person name="Ray J."/>
            <person name="Price M."/>
            <person name="Deutschbauer A."/>
        </authorList>
    </citation>
    <scope>NUCLEOTIDE SEQUENCE [LARGE SCALE GENOMIC DNA]</scope>
    <source>
        <strain evidence="7">FW300-N1B4</strain>
    </source>
</reference>
<dbReference type="GO" id="GO:0003677">
    <property type="term" value="F:DNA binding"/>
    <property type="evidence" value="ECO:0007669"/>
    <property type="project" value="UniProtKB-KW"/>
</dbReference>
<dbReference type="GO" id="GO:0006310">
    <property type="term" value="P:DNA recombination"/>
    <property type="evidence" value="ECO:0007669"/>
    <property type="project" value="UniProtKB-KW"/>
</dbReference>
<dbReference type="GO" id="GO:0015074">
    <property type="term" value="P:DNA integration"/>
    <property type="evidence" value="ECO:0007669"/>
    <property type="project" value="UniProtKB-KW"/>
</dbReference>
<name>A0A162BHU0_PSEFL</name>
<keyword evidence="2" id="KW-0229">DNA integration</keyword>
<sequence>MISIKKTQIAYQSVESNRYVKHYILIAEEAGQKVLLSYPNIFLYSSTLSSIKTSDRYASIIAMFFSFLSTEEKFAGRSASTYHILADNRDIKRWQESRQAERVKRQSARPSSETIFEDAKVLLIFFQWLNASGHLTNVKIDLKTWIPDFKNEQMLSYIRAKAKVSISAKNITVLDKESRQKKSNSLITNDEIKILLKSYTDPVYKAMFSLGLGSAMRPMDLCKFPYIGAGKNEHILSYSEMTKGESTVEYTVHESKGKKTRTITLNMKDLEVLENAYIKPFYAERARKYKEKYGKRCPPSILFLNEKGDPVTPAKISNRTTDAKKKAIRENPSFREKIVFYETRHWWPTQYLIRTFGKDIMTEAADVLNLAAGEVLKNQMGHEDISTTFKYYVDMARMLIHRSRGGVNELVTAPDESVADFLEKTNGIKIL</sequence>
<dbReference type="InterPro" id="IPR011010">
    <property type="entry name" value="DNA_brk_join_enz"/>
</dbReference>
<gene>
    <name evidence="6" type="ORF">A1D17_06850</name>
</gene>
<evidence type="ECO:0000256" key="4">
    <source>
        <dbReference type="ARBA" id="ARBA00023172"/>
    </source>
</evidence>
<keyword evidence="4" id="KW-0233">DNA recombination</keyword>
<keyword evidence="3" id="KW-0238">DNA-binding</keyword>
<dbReference type="AlphaFoldDB" id="A0A162BHU0"/>
<comment type="caution">
    <text evidence="6">The sequence shown here is derived from an EMBL/GenBank/DDBJ whole genome shotgun (WGS) entry which is preliminary data.</text>
</comment>
<accession>A0A162BHU0</accession>
<evidence type="ECO:0000313" key="6">
    <source>
        <dbReference type="EMBL" id="KZN15893.1"/>
    </source>
</evidence>
<dbReference type="Gene3D" id="1.10.443.10">
    <property type="entry name" value="Intergrase catalytic core"/>
    <property type="match status" value="1"/>
</dbReference>
<reference evidence="6 7" key="2">
    <citation type="journal article" date="2018" name="Nature">
        <title>Mutant phenotypes for thousands of bacterial genes of unknown function.</title>
        <authorList>
            <person name="Price M.N."/>
            <person name="Wetmore K.M."/>
            <person name="Waters R.J."/>
            <person name="Callaghan M."/>
            <person name="Ray J."/>
            <person name="Liu H."/>
            <person name="Kuehl J.V."/>
            <person name="Melnyk R.A."/>
            <person name="Lamson J.S."/>
            <person name="Suh Y."/>
            <person name="Carlson H.K."/>
            <person name="Esquivel Z."/>
            <person name="Sadeeshkumar H."/>
            <person name="Chakraborty R."/>
            <person name="Zane G.M."/>
            <person name="Rubin B.E."/>
            <person name="Wall J.D."/>
            <person name="Visel A."/>
            <person name="Bristow J."/>
            <person name="Blow M.J."/>
            <person name="Arkin A.P."/>
            <person name="Deutschbauer A.M."/>
        </authorList>
    </citation>
    <scope>NUCLEOTIDE SEQUENCE [LARGE SCALE GENOMIC DNA]</scope>
    <source>
        <strain evidence="6 7">FW300-N1B4</strain>
    </source>
</reference>
<dbReference type="Pfam" id="PF00589">
    <property type="entry name" value="Phage_integrase"/>
    <property type="match status" value="1"/>
</dbReference>
<proteinExistence type="inferred from homology"/>
<evidence type="ECO:0000256" key="3">
    <source>
        <dbReference type="ARBA" id="ARBA00023125"/>
    </source>
</evidence>
<evidence type="ECO:0000259" key="5">
    <source>
        <dbReference type="Pfam" id="PF00589"/>
    </source>
</evidence>
<evidence type="ECO:0000256" key="2">
    <source>
        <dbReference type="ARBA" id="ARBA00022908"/>
    </source>
</evidence>
<comment type="similarity">
    <text evidence="1">Belongs to the 'phage' integrase family.</text>
</comment>
<protein>
    <submittedName>
        <fullName evidence="6">DNA breaking-rejoining enzyme</fullName>
    </submittedName>
</protein>
<dbReference type="InterPro" id="IPR013762">
    <property type="entry name" value="Integrase-like_cat_sf"/>
</dbReference>
<dbReference type="InterPro" id="IPR050090">
    <property type="entry name" value="Tyrosine_recombinase_XerCD"/>
</dbReference>